<feature type="compositionally biased region" description="Basic and acidic residues" evidence="7">
    <location>
        <begin position="294"/>
        <end position="305"/>
    </location>
</feature>
<keyword evidence="3" id="KW-0779">Telomere</keyword>
<dbReference type="GO" id="GO:1905839">
    <property type="term" value="P:negative regulation of telomeric D-loop disassembly"/>
    <property type="evidence" value="ECO:0007669"/>
    <property type="project" value="TreeGrafter"/>
</dbReference>
<name>A0A3B4TBU1_SERDU</name>
<dbReference type="GO" id="GO:0003691">
    <property type="term" value="F:double-stranded telomeric DNA binding"/>
    <property type="evidence" value="ECO:0007669"/>
    <property type="project" value="TreeGrafter"/>
</dbReference>
<evidence type="ECO:0000256" key="6">
    <source>
        <dbReference type="ARBA" id="ARBA00023306"/>
    </source>
</evidence>
<dbReference type="CDD" id="cd11660">
    <property type="entry name" value="SANT_TRF"/>
    <property type="match status" value="1"/>
</dbReference>
<dbReference type="GO" id="GO:0005654">
    <property type="term" value="C:nucleoplasm"/>
    <property type="evidence" value="ECO:0007669"/>
    <property type="project" value="UniProtKB-ARBA"/>
</dbReference>
<feature type="compositionally biased region" description="Polar residues" evidence="7">
    <location>
        <begin position="327"/>
        <end position="338"/>
    </location>
</feature>
<dbReference type="GO" id="GO:0070198">
    <property type="term" value="P:protein localization to chromosome, telomeric region"/>
    <property type="evidence" value="ECO:0007669"/>
    <property type="project" value="TreeGrafter"/>
</dbReference>
<dbReference type="KEGG" id="sdu:111218104"/>
<proteinExistence type="predicted"/>
<dbReference type="PANTHER" id="PTHR46833">
    <property type="entry name" value="TELOMERIC REPEAT-BINDING FACTOR 2 TERF2"/>
    <property type="match status" value="1"/>
</dbReference>
<dbReference type="PROSITE" id="PS51294">
    <property type="entry name" value="HTH_MYB"/>
    <property type="match status" value="1"/>
</dbReference>
<keyword evidence="4" id="KW-0238">DNA-binding</keyword>
<feature type="domain" description="Myb-like" evidence="8">
    <location>
        <begin position="583"/>
        <end position="636"/>
    </location>
</feature>
<dbReference type="Pfam" id="PF00249">
    <property type="entry name" value="Myb_DNA-binding"/>
    <property type="match status" value="1"/>
</dbReference>
<evidence type="ECO:0000313" key="11">
    <source>
        <dbReference type="Proteomes" id="UP000261420"/>
    </source>
</evidence>
<dbReference type="Pfam" id="PF08558">
    <property type="entry name" value="TRF"/>
    <property type="match status" value="1"/>
</dbReference>
<dbReference type="InterPro" id="IPR017930">
    <property type="entry name" value="Myb_dom"/>
</dbReference>
<feature type="region of interest" description="Disordered" evidence="7">
    <location>
        <begin position="514"/>
        <end position="547"/>
    </location>
</feature>
<dbReference type="PROSITE" id="PS50090">
    <property type="entry name" value="MYB_LIKE"/>
    <property type="match status" value="1"/>
</dbReference>
<keyword evidence="6" id="KW-0131">Cell cycle</keyword>
<dbReference type="GO" id="GO:0031627">
    <property type="term" value="P:telomeric loop formation"/>
    <property type="evidence" value="ECO:0007669"/>
    <property type="project" value="TreeGrafter"/>
</dbReference>
<comment type="subcellular location">
    <subcellularLocation>
        <location evidence="1">Chromosome</location>
        <location evidence="1">Telomere</location>
    </subcellularLocation>
</comment>
<feature type="compositionally biased region" description="Polar residues" evidence="7">
    <location>
        <begin position="514"/>
        <end position="531"/>
    </location>
</feature>
<dbReference type="OMA" id="EKETWME"/>
<reference evidence="10" key="2">
    <citation type="submission" date="2025-09" db="UniProtKB">
        <authorList>
            <consortium name="Ensembl"/>
        </authorList>
    </citation>
    <scope>IDENTIFICATION</scope>
</reference>
<dbReference type="InterPro" id="IPR030657">
    <property type="entry name" value="TERF2"/>
</dbReference>
<dbReference type="InterPro" id="IPR013867">
    <property type="entry name" value="Telomere_rpt-bd_fac_dimer_dom"/>
</dbReference>
<dbReference type="RefSeq" id="XP_022595931.1">
    <property type="nucleotide sequence ID" value="XM_022740210.1"/>
</dbReference>
<dbReference type="InterPro" id="IPR036507">
    <property type="entry name" value="Telomere_rpt-bd_fac_dimer_sf"/>
</dbReference>
<dbReference type="GeneID" id="111218104"/>
<dbReference type="GO" id="GO:0061820">
    <property type="term" value="P:telomeric D-loop disassembly"/>
    <property type="evidence" value="ECO:0007669"/>
    <property type="project" value="TreeGrafter"/>
</dbReference>
<dbReference type="GO" id="GO:0032208">
    <property type="term" value="P:negative regulation of telomere maintenance via recombination"/>
    <property type="evidence" value="ECO:0007669"/>
    <property type="project" value="TreeGrafter"/>
</dbReference>
<evidence type="ECO:0000256" key="2">
    <source>
        <dbReference type="ARBA" id="ARBA00022454"/>
    </source>
</evidence>
<dbReference type="GO" id="GO:0042803">
    <property type="term" value="F:protein homodimerization activity"/>
    <property type="evidence" value="ECO:0007669"/>
    <property type="project" value="InterPro"/>
</dbReference>
<evidence type="ECO:0000259" key="9">
    <source>
        <dbReference type="PROSITE" id="PS51294"/>
    </source>
</evidence>
<dbReference type="GO" id="GO:0003720">
    <property type="term" value="F:telomerase activity"/>
    <property type="evidence" value="ECO:0007669"/>
    <property type="project" value="TreeGrafter"/>
</dbReference>
<evidence type="ECO:0000256" key="3">
    <source>
        <dbReference type="ARBA" id="ARBA00022895"/>
    </source>
</evidence>
<sequence>MAAKETIHSHQTVVEGIVNRWLVDYYLFLALESFKNEQYADFCGIRRVLNSVLARPLESTDTMPTKIGILQFLSRINEGERLDLVFESDQSITPLESALMLLEGINQKCSIPQQDFENVSTSIKEMIVRILIKYNEFEKAKELLIKHFPKPMVGKKAIFMGLISKRSKRHEVIEQIDFHQFKEEMLAFCQRLCSFSVPFLHKAAKQLIDKRLTEQDDKIAGPDEQDEPGASPQIITVSFVPCKRKIIQRTRLEEVYKALAAGSDERTFAWLEEEVEKEQQAREEDLSLRLSPSPEKDANQDELFQRESGSPMEASPADQPPQMDAVPQTQAGSLSKTPSVLRKRRLYTVAQLVVEPDSQASLQCSTVSQELETEFRTEEPPQSPTLSKEKDSLSLLTDIEVTKPTRKLRRRANKSCSRASASLAESTDSEEDPPGSVANREIHVEKLHNQSNSSLTRNSTQSKQLSSDNEENPQGSLASFRTPVRKTRKQLASKPLSNNPGSAVVVCVMDSSLDRSPNLSTPDPVPQTSSTPHKDSTQDKGLSHSKWKQLYNNAKESKESWSDEESYVNSRKNSGSHETNISSSSHRKRRWTESETQKLKEGVRKFGEGNWGKIKAHYKFSNRTNVNLKDRWRTMKKSNMV</sequence>
<feature type="domain" description="HTH myb-type" evidence="9">
    <location>
        <begin position="583"/>
        <end position="640"/>
    </location>
</feature>
<dbReference type="SUPFAM" id="SSF46689">
    <property type="entry name" value="Homeodomain-like"/>
    <property type="match status" value="1"/>
</dbReference>
<reference evidence="10" key="1">
    <citation type="submission" date="2025-08" db="UniProtKB">
        <authorList>
            <consortium name="Ensembl"/>
        </authorList>
    </citation>
    <scope>IDENTIFICATION</scope>
</reference>
<dbReference type="GeneTree" id="ENSGT00940000158316"/>
<feature type="region of interest" description="Disordered" evidence="7">
    <location>
        <begin position="404"/>
        <end position="502"/>
    </location>
</feature>
<evidence type="ECO:0000256" key="5">
    <source>
        <dbReference type="ARBA" id="ARBA00023242"/>
    </source>
</evidence>
<dbReference type="GO" id="GO:0070187">
    <property type="term" value="C:shelterin complex"/>
    <property type="evidence" value="ECO:0007669"/>
    <property type="project" value="TreeGrafter"/>
</dbReference>
<feature type="region of interest" description="Disordered" evidence="7">
    <location>
        <begin position="281"/>
        <end position="338"/>
    </location>
</feature>
<feature type="region of interest" description="Disordered" evidence="7">
    <location>
        <begin position="371"/>
        <end position="391"/>
    </location>
</feature>
<evidence type="ECO:0000259" key="8">
    <source>
        <dbReference type="PROSITE" id="PS50090"/>
    </source>
</evidence>
<organism evidence="10 11">
    <name type="scientific">Seriola dumerili</name>
    <name type="common">Greater amberjack</name>
    <name type="synonym">Caranx dumerili</name>
    <dbReference type="NCBI Taxonomy" id="41447"/>
    <lineage>
        <taxon>Eukaryota</taxon>
        <taxon>Metazoa</taxon>
        <taxon>Chordata</taxon>
        <taxon>Craniata</taxon>
        <taxon>Vertebrata</taxon>
        <taxon>Euteleostomi</taxon>
        <taxon>Actinopterygii</taxon>
        <taxon>Neopterygii</taxon>
        <taxon>Teleostei</taxon>
        <taxon>Neoteleostei</taxon>
        <taxon>Acanthomorphata</taxon>
        <taxon>Carangaria</taxon>
        <taxon>Carangiformes</taxon>
        <taxon>Carangidae</taxon>
        <taxon>Seriola</taxon>
    </lineage>
</organism>
<dbReference type="STRING" id="41447.ENSSDUP00000003599"/>
<feature type="compositionally biased region" description="Basic residues" evidence="7">
    <location>
        <begin position="404"/>
        <end position="413"/>
    </location>
</feature>
<evidence type="ECO:0000313" key="10">
    <source>
        <dbReference type="Ensembl" id="ENSSDUP00000003599.1"/>
    </source>
</evidence>
<feature type="compositionally biased region" description="Polar residues" evidence="7">
    <location>
        <begin position="414"/>
        <end position="426"/>
    </location>
</feature>
<dbReference type="AlphaFoldDB" id="A0A3B4TBU1"/>
<dbReference type="Ensembl" id="ENSSDUT00000003680.1">
    <property type="protein sequence ID" value="ENSSDUP00000003599.1"/>
    <property type="gene ID" value="ENSSDUG00000002723.1"/>
</dbReference>
<dbReference type="SMART" id="SM00717">
    <property type="entry name" value="SANT"/>
    <property type="match status" value="1"/>
</dbReference>
<feature type="compositionally biased region" description="Polar residues" evidence="7">
    <location>
        <begin position="449"/>
        <end position="479"/>
    </location>
</feature>
<dbReference type="GO" id="GO:0031848">
    <property type="term" value="P:protection from non-homologous end joining at telomere"/>
    <property type="evidence" value="ECO:0007669"/>
    <property type="project" value="InterPro"/>
</dbReference>
<dbReference type="GO" id="GO:0032210">
    <property type="term" value="P:regulation of telomere maintenance via telomerase"/>
    <property type="evidence" value="ECO:0007669"/>
    <property type="project" value="TreeGrafter"/>
</dbReference>
<dbReference type="GO" id="GO:0098505">
    <property type="term" value="F:G-rich strand telomeric DNA binding"/>
    <property type="evidence" value="ECO:0007669"/>
    <property type="project" value="TreeGrafter"/>
</dbReference>
<evidence type="ECO:0000256" key="7">
    <source>
        <dbReference type="SAM" id="MobiDB-lite"/>
    </source>
</evidence>
<dbReference type="PANTHER" id="PTHR46833:SF1">
    <property type="entry name" value="TELOMERIC REPEAT-BINDING FACTOR 2"/>
    <property type="match status" value="1"/>
</dbReference>
<keyword evidence="11" id="KW-1185">Reference proteome</keyword>
<feature type="compositionally biased region" description="Polar residues" evidence="7">
    <location>
        <begin position="568"/>
        <end position="584"/>
    </location>
</feature>
<dbReference type="Gene3D" id="1.25.40.210">
    <property type="entry name" value="Telomere repeat-binding factor, dimerisation domain"/>
    <property type="match status" value="1"/>
</dbReference>
<dbReference type="InterPro" id="IPR001005">
    <property type="entry name" value="SANT/Myb"/>
</dbReference>
<dbReference type="FunFam" id="1.10.10.60:FF:000129">
    <property type="entry name" value="Telomeric repeat-binding factor 2"/>
    <property type="match status" value="1"/>
</dbReference>
<protein>
    <submittedName>
        <fullName evidence="10">Telomeric repeat binding factor 2</fullName>
    </submittedName>
</protein>
<feature type="compositionally biased region" description="Basic and acidic residues" evidence="7">
    <location>
        <begin position="532"/>
        <end position="542"/>
    </location>
</feature>
<dbReference type="SUPFAM" id="SSF63600">
    <property type="entry name" value="Telomeric repeat binding factor (TRF) dimerisation domain"/>
    <property type="match status" value="1"/>
</dbReference>
<evidence type="ECO:0000256" key="4">
    <source>
        <dbReference type="ARBA" id="ARBA00023125"/>
    </source>
</evidence>
<dbReference type="CTD" id="192316"/>
<dbReference type="Proteomes" id="UP000261420">
    <property type="component" value="Unplaced"/>
</dbReference>
<keyword evidence="5" id="KW-0539">Nucleus</keyword>
<evidence type="ECO:0000256" key="1">
    <source>
        <dbReference type="ARBA" id="ARBA00004574"/>
    </source>
</evidence>
<feature type="region of interest" description="Disordered" evidence="7">
    <location>
        <begin position="568"/>
        <end position="598"/>
    </location>
</feature>
<dbReference type="Gene3D" id="1.10.10.60">
    <property type="entry name" value="Homeodomain-like"/>
    <property type="match status" value="1"/>
</dbReference>
<keyword evidence="2" id="KW-0158">Chromosome</keyword>
<accession>A0A3B4TBU1</accession>
<dbReference type="InterPro" id="IPR009057">
    <property type="entry name" value="Homeodomain-like_sf"/>
</dbReference>